<sequence>MFCKTCEQFQENTSVSSFVTGCSNFRKENLSSHNVSQCHKLHAIAKHGRPFTDFKSLCELDKKKGLHIGETCVIDKKCAECISFVGSDEQKKLEESLKRLLHFYQYYVMIRQFVEGNVCVDFVAVRNVERPNATHIYECIVNVLEEYCGLRVVEIKVT</sequence>
<evidence type="ECO:0000259" key="1">
    <source>
        <dbReference type="Pfam" id="PF25431"/>
    </source>
</evidence>
<reference evidence="2 3" key="1">
    <citation type="submission" date="2023-02" db="EMBL/GenBank/DDBJ databases">
        <title>LHISI_Scaffold_Assembly.</title>
        <authorList>
            <person name="Stuart O.P."/>
            <person name="Cleave R."/>
            <person name="Magrath M.J.L."/>
            <person name="Mikheyev A.S."/>
        </authorList>
    </citation>
    <scope>NUCLEOTIDE SEQUENCE [LARGE SCALE GENOMIC DNA]</scope>
    <source>
        <strain evidence="2">Daus_M_001</strain>
        <tissue evidence="2">Leg muscle</tissue>
    </source>
</reference>
<dbReference type="PROSITE" id="PS51257">
    <property type="entry name" value="PROKAR_LIPOPROTEIN"/>
    <property type="match status" value="1"/>
</dbReference>
<protein>
    <recommendedName>
        <fullName evidence="1">C17orf113 probable zinc finger domain-containing protein</fullName>
    </recommendedName>
</protein>
<feature type="domain" description="C17orf113 probable zinc finger" evidence="1">
    <location>
        <begin position="1"/>
        <end position="41"/>
    </location>
</feature>
<evidence type="ECO:0000313" key="2">
    <source>
        <dbReference type="EMBL" id="KAJ8879872.1"/>
    </source>
</evidence>
<dbReference type="Pfam" id="PF25431">
    <property type="entry name" value="zf-C17orf113"/>
    <property type="match status" value="1"/>
</dbReference>
<dbReference type="PANTHER" id="PTHR46880:SF5">
    <property type="entry name" value="DUF4371 DOMAIN-CONTAINING PROTEIN"/>
    <property type="match status" value="1"/>
</dbReference>
<dbReference type="PANTHER" id="PTHR46880">
    <property type="entry name" value="RAS-ASSOCIATING DOMAIN-CONTAINING PROTEIN"/>
    <property type="match status" value="1"/>
</dbReference>
<keyword evidence="3" id="KW-1185">Reference proteome</keyword>
<gene>
    <name evidence="2" type="ORF">PR048_020489</name>
</gene>
<dbReference type="InterPro" id="IPR057456">
    <property type="entry name" value="Znf_C17orf113"/>
</dbReference>
<dbReference type="EMBL" id="JARBHB010000007">
    <property type="protein sequence ID" value="KAJ8879872.1"/>
    <property type="molecule type" value="Genomic_DNA"/>
</dbReference>
<comment type="caution">
    <text evidence="2">The sequence shown here is derived from an EMBL/GenBank/DDBJ whole genome shotgun (WGS) entry which is preliminary data.</text>
</comment>
<evidence type="ECO:0000313" key="3">
    <source>
        <dbReference type="Proteomes" id="UP001159363"/>
    </source>
</evidence>
<proteinExistence type="predicted"/>
<dbReference type="Proteomes" id="UP001159363">
    <property type="component" value="Chromosome 6"/>
</dbReference>
<organism evidence="2 3">
    <name type="scientific">Dryococelus australis</name>
    <dbReference type="NCBI Taxonomy" id="614101"/>
    <lineage>
        <taxon>Eukaryota</taxon>
        <taxon>Metazoa</taxon>
        <taxon>Ecdysozoa</taxon>
        <taxon>Arthropoda</taxon>
        <taxon>Hexapoda</taxon>
        <taxon>Insecta</taxon>
        <taxon>Pterygota</taxon>
        <taxon>Neoptera</taxon>
        <taxon>Polyneoptera</taxon>
        <taxon>Phasmatodea</taxon>
        <taxon>Verophasmatodea</taxon>
        <taxon>Anareolatae</taxon>
        <taxon>Phasmatidae</taxon>
        <taxon>Eurycanthinae</taxon>
        <taxon>Dryococelus</taxon>
    </lineage>
</organism>
<accession>A0ABQ9H6F1</accession>
<name>A0ABQ9H6F1_9NEOP</name>